<dbReference type="EMBL" id="BDGU01000007">
    <property type="protein sequence ID" value="GAV98949.1"/>
    <property type="molecule type" value="Genomic_DNA"/>
</dbReference>
<gene>
    <name evidence="1" type="ORF">LENED_000372</name>
</gene>
<dbReference type="AlphaFoldDB" id="A0A1Q3DVI6"/>
<reference evidence="1 2" key="1">
    <citation type="submission" date="2016-08" db="EMBL/GenBank/DDBJ databases">
        <authorList>
            <consortium name="Lentinula edodes genome sequencing consortium"/>
            <person name="Sakamoto Y."/>
            <person name="Nakade K."/>
            <person name="Sato S."/>
            <person name="Yoshida Y."/>
            <person name="Miyazaki K."/>
            <person name="Natsume S."/>
            <person name="Konno N."/>
        </authorList>
    </citation>
    <scope>NUCLEOTIDE SEQUENCE [LARGE SCALE GENOMIC DNA]</scope>
    <source>
        <strain evidence="1 2">NBRC 111202</strain>
    </source>
</reference>
<sequence length="109" mass="12273">MQRGLAAEIPPKSTVTSIIFRQEIWINLKNVRRVRLKGKSAKLLPVVAPLCIFCLEVSVNVAGELILVSKFLLSVPTASLRGFPQVDLAFFVTRLRSTKKRRNRNSKLL</sequence>
<accession>A0A1Q3DVI6</accession>
<evidence type="ECO:0000313" key="2">
    <source>
        <dbReference type="Proteomes" id="UP000188533"/>
    </source>
</evidence>
<dbReference type="Proteomes" id="UP000188533">
    <property type="component" value="Unassembled WGS sequence"/>
</dbReference>
<evidence type="ECO:0000313" key="1">
    <source>
        <dbReference type="EMBL" id="GAV98949.1"/>
    </source>
</evidence>
<comment type="caution">
    <text evidence="1">The sequence shown here is derived from an EMBL/GenBank/DDBJ whole genome shotgun (WGS) entry which is preliminary data.</text>
</comment>
<name>A0A1Q3DVI6_LENED</name>
<protein>
    <submittedName>
        <fullName evidence="1">Uncharacterized protein</fullName>
    </submittedName>
</protein>
<proteinExistence type="predicted"/>
<organism evidence="1 2">
    <name type="scientific">Lentinula edodes</name>
    <name type="common">Shiitake mushroom</name>
    <name type="synonym">Lentinus edodes</name>
    <dbReference type="NCBI Taxonomy" id="5353"/>
    <lineage>
        <taxon>Eukaryota</taxon>
        <taxon>Fungi</taxon>
        <taxon>Dikarya</taxon>
        <taxon>Basidiomycota</taxon>
        <taxon>Agaricomycotina</taxon>
        <taxon>Agaricomycetes</taxon>
        <taxon>Agaricomycetidae</taxon>
        <taxon>Agaricales</taxon>
        <taxon>Marasmiineae</taxon>
        <taxon>Omphalotaceae</taxon>
        <taxon>Lentinula</taxon>
    </lineage>
</organism>
<keyword evidence="2" id="KW-1185">Reference proteome</keyword>
<reference evidence="1 2" key="2">
    <citation type="submission" date="2017-02" db="EMBL/GenBank/DDBJ databases">
        <title>A genome survey and senescence transcriptome analysis in Lentinula edodes.</title>
        <authorList>
            <person name="Sakamoto Y."/>
            <person name="Nakade K."/>
            <person name="Sato S."/>
            <person name="Yoshida Y."/>
            <person name="Miyazaki K."/>
            <person name="Natsume S."/>
            <person name="Konno N."/>
        </authorList>
    </citation>
    <scope>NUCLEOTIDE SEQUENCE [LARGE SCALE GENOMIC DNA]</scope>
    <source>
        <strain evidence="1 2">NBRC 111202</strain>
    </source>
</reference>